<dbReference type="GO" id="GO:0019752">
    <property type="term" value="P:carboxylic acid metabolic process"/>
    <property type="evidence" value="ECO:0007669"/>
    <property type="project" value="UniProtKB-ARBA"/>
</dbReference>
<evidence type="ECO:0000313" key="5">
    <source>
        <dbReference type="Proteomes" id="UP000533476"/>
    </source>
</evidence>
<feature type="domain" description="Fumarylacetoacetase-like C-terminal" evidence="3">
    <location>
        <begin position="76"/>
        <end position="282"/>
    </location>
</feature>
<comment type="similarity">
    <text evidence="1">Belongs to the FAH family.</text>
</comment>
<dbReference type="InterPro" id="IPR036663">
    <property type="entry name" value="Fumarylacetoacetase_C_sf"/>
</dbReference>
<evidence type="ECO:0000256" key="1">
    <source>
        <dbReference type="ARBA" id="ARBA00010211"/>
    </source>
</evidence>
<keyword evidence="4" id="KW-0378">Hydrolase</keyword>
<dbReference type="Proteomes" id="UP000533476">
    <property type="component" value="Unassembled WGS sequence"/>
</dbReference>
<dbReference type="RefSeq" id="WP_169096657.1">
    <property type="nucleotide sequence ID" value="NZ_JABBVZ010000007.1"/>
</dbReference>
<dbReference type="GO" id="GO:0016787">
    <property type="term" value="F:hydrolase activity"/>
    <property type="evidence" value="ECO:0007669"/>
    <property type="project" value="UniProtKB-KW"/>
</dbReference>
<dbReference type="EMBL" id="JABBVZ010000007">
    <property type="protein sequence ID" value="NMP21369.1"/>
    <property type="molecule type" value="Genomic_DNA"/>
</dbReference>
<keyword evidence="5" id="KW-1185">Reference proteome</keyword>
<evidence type="ECO:0000259" key="3">
    <source>
        <dbReference type="Pfam" id="PF01557"/>
    </source>
</evidence>
<comment type="caution">
    <text evidence="4">The sequence shown here is derived from an EMBL/GenBank/DDBJ whole genome shotgun (WGS) entry which is preliminary data.</text>
</comment>
<dbReference type="GO" id="GO:0046872">
    <property type="term" value="F:metal ion binding"/>
    <property type="evidence" value="ECO:0007669"/>
    <property type="project" value="UniProtKB-KW"/>
</dbReference>
<dbReference type="InterPro" id="IPR051121">
    <property type="entry name" value="FAH"/>
</dbReference>
<dbReference type="FunFam" id="3.90.850.10:FF:000002">
    <property type="entry name" value="2-hydroxyhepta-2,4-diene-1,7-dioate isomerase"/>
    <property type="match status" value="1"/>
</dbReference>
<evidence type="ECO:0000256" key="2">
    <source>
        <dbReference type="ARBA" id="ARBA00022723"/>
    </source>
</evidence>
<dbReference type="PANTHER" id="PTHR42796:SF4">
    <property type="entry name" value="FUMARYLACETOACETATE HYDROLASE DOMAIN-CONTAINING PROTEIN 2A"/>
    <property type="match status" value="1"/>
</dbReference>
<gene>
    <name evidence="4" type="ORF">HIJ39_03230</name>
</gene>
<name>A0A7Y0L3S6_9FIRM</name>
<dbReference type="Pfam" id="PF01557">
    <property type="entry name" value="FAA_hydrolase"/>
    <property type="match status" value="1"/>
</dbReference>
<organism evidence="4 5">
    <name type="scientific">Sulfobacillus harzensis</name>
    <dbReference type="NCBI Taxonomy" id="2729629"/>
    <lineage>
        <taxon>Bacteria</taxon>
        <taxon>Bacillati</taxon>
        <taxon>Bacillota</taxon>
        <taxon>Clostridia</taxon>
        <taxon>Eubacteriales</taxon>
        <taxon>Clostridiales Family XVII. Incertae Sedis</taxon>
        <taxon>Sulfobacillus</taxon>
    </lineage>
</organism>
<dbReference type="Gene3D" id="3.90.850.10">
    <property type="entry name" value="Fumarylacetoacetase-like, C-terminal domain"/>
    <property type="match status" value="1"/>
</dbReference>
<proteinExistence type="inferred from homology"/>
<reference evidence="4 5" key="1">
    <citation type="submission" date="2020-04" db="EMBL/GenBank/DDBJ databases">
        <authorList>
            <person name="Zhang R."/>
            <person name="Schippers A."/>
        </authorList>
    </citation>
    <scope>NUCLEOTIDE SEQUENCE [LARGE SCALE GENOMIC DNA]</scope>
    <source>
        <strain evidence="4 5">DSM 109850</strain>
    </source>
</reference>
<sequence>MRLGNVWYQGQPRVAVMMGDSDSGGCQLLPKEYSATDDLWEHLMDDAGRERLMRAASDSVTVRDLGWRPPVLAPSKVLCIGLNYRQHARETGADIPTVPVVFNKFPSTLAADGEDIPIPAATRELDYEAELVIVMGRRAFRVSPEESLNYVAGYAVGNDVSARDLQRSTSQWLFGKSSPGFAPLGPWITTADEVPNPQGLPIQLWRNDVLCQNSNTEDMIFSCQTIISHLASVWPLEPGDLIFTGTPEGVILGLPEDKRRWLQNGDVVKVAIAGLGELTNRFVESRDD</sequence>
<keyword evidence="2" id="KW-0479">Metal-binding</keyword>
<dbReference type="AlphaFoldDB" id="A0A7Y0L3S6"/>
<dbReference type="SUPFAM" id="SSF56529">
    <property type="entry name" value="FAH"/>
    <property type="match status" value="1"/>
</dbReference>
<accession>A0A7Y0L3S6</accession>
<evidence type="ECO:0000313" key="4">
    <source>
        <dbReference type="EMBL" id="NMP21369.1"/>
    </source>
</evidence>
<protein>
    <submittedName>
        <fullName evidence="4">Fumarylacetoacetate hydrolase family protein</fullName>
    </submittedName>
</protein>
<dbReference type="GO" id="GO:0016853">
    <property type="term" value="F:isomerase activity"/>
    <property type="evidence" value="ECO:0007669"/>
    <property type="project" value="UniProtKB-ARBA"/>
</dbReference>
<dbReference type="PANTHER" id="PTHR42796">
    <property type="entry name" value="FUMARYLACETOACETATE HYDROLASE DOMAIN-CONTAINING PROTEIN 2A-RELATED"/>
    <property type="match status" value="1"/>
</dbReference>
<dbReference type="InterPro" id="IPR011234">
    <property type="entry name" value="Fumarylacetoacetase-like_C"/>
</dbReference>